<organism evidence="3 4">
    <name type="scientific">Carpinus fangiana</name>
    <dbReference type="NCBI Taxonomy" id="176857"/>
    <lineage>
        <taxon>Eukaryota</taxon>
        <taxon>Viridiplantae</taxon>
        <taxon>Streptophyta</taxon>
        <taxon>Embryophyta</taxon>
        <taxon>Tracheophyta</taxon>
        <taxon>Spermatophyta</taxon>
        <taxon>Magnoliopsida</taxon>
        <taxon>eudicotyledons</taxon>
        <taxon>Gunneridae</taxon>
        <taxon>Pentapetalae</taxon>
        <taxon>rosids</taxon>
        <taxon>fabids</taxon>
        <taxon>Fagales</taxon>
        <taxon>Betulaceae</taxon>
        <taxon>Carpinus</taxon>
    </lineage>
</organism>
<keyword evidence="2" id="KW-0812">Transmembrane</keyword>
<feature type="compositionally biased region" description="Basic residues" evidence="1">
    <location>
        <begin position="95"/>
        <end position="111"/>
    </location>
</feature>
<sequence length="448" mass="49474">MVAIGQTITVVNKSGKVVSNSKHIVNVFKEARSAYREKKAELKASREEEAERRSGVSHKKKRHTDDAASVASSRSSRSHMSSRRSSYEAQERRHNEHYKRGSAHRSSRRSKPAMARGYSDSFNDQDGGHQSDRIRRSPTSPLQYSRNQEDQAEIQELARRHSDNDILAIRRKPIPHQDGAVDMDLAYGELPPPLPVRHGDEEQELRLKMTTLQKMLEEANCLQHSATAMIKNLESNPDAMAAVALTLAEISNLASKMAPGALMAMKGAFPAVVALLISPEFLIAAGVGVGITVVALGGYKIIKRIQNKKKGKDDKDGSGETEDDGNDLETIDGDLDRIESWRRGIEPVEAEGLGSSVDGEYVTPAAAKQLRADGVLDSKKEMKKRKEEKAAKANEDKKTKDKAKKEEKRRKANDKTSKAAGDANSGEKNAFQKFFASKKEKEVVGDYI</sequence>
<dbReference type="EMBL" id="CM017321">
    <property type="protein sequence ID" value="KAE7996955.1"/>
    <property type="molecule type" value="Genomic_DNA"/>
</dbReference>
<feature type="compositionally biased region" description="Basic and acidic residues" evidence="1">
    <location>
        <begin position="39"/>
        <end position="54"/>
    </location>
</feature>
<dbReference type="Proteomes" id="UP000327013">
    <property type="component" value="Chromosome 1"/>
</dbReference>
<evidence type="ECO:0000313" key="3">
    <source>
        <dbReference type="EMBL" id="KAE7996955.1"/>
    </source>
</evidence>
<dbReference type="AlphaFoldDB" id="A0A5N6QCP5"/>
<protein>
    <submittedName>
        <fullName evidence="3">Uncharacterized protein</fullName>
    </submittedName>
</protein>
<feature type="compositionally biased region" description="Basic and acidic residues" evidence="1">
    <location>
        <begin position="126"/>
        <end position="135"/>
    </location>
</feature>
<accession>A0A5N6QCP5</accession>
<keyword evidence="2" id="KW-1133">Transmembrane helix</keyword>
<evidence type="ECO:0000256" key="1">
    <source>
        <dbReference type="SAM" id="MobiDB-lite"/>
    </source>
</evidence>
<dbReference type="OrthoDB" id="5402307at2759"/>
<feature type="region of interest" description="Disordered" evidence="1">
    <location>
        <begin position="39"/>
        <end position="152"/>
    </location>
</feature>
<feature type="compositionally biased region" description="Polar residues" evidence="1">
    <location>
        <begin position="137"/>
        <end position="146"/>
    </location>
</feature>
<feature type="compositionally biased region" description="Basic and acidic residues" evidence="1">
    <location>
        <begin position="85"/>
        <end position="94"/>
    </location>
</feature>
<keyword evidence="2" id="KW-0472">Membrane</keyword>
<keyword evidence="4" id="KW-1185">Reference proteome</keyword>
<feature type="compositionally biased region" description="Basic and acidic residues" evidence="1">
    <location>
        <begin position="373"/>
        <end position="406"/>
    </location>
</feature>
<feature type="transmembrane region" description="Helical" evidence="2">
    <location>
        <begin position="281"/>
        <end position="302"/>
    </location>
</feature>
<gene>
    <name evidence="3" type="ORF">FH972_001631</name>
</gene>
<reference evidence="3 4" key="1">
    <citation type="submission" date="2019-06" db="EMBL/GenBank/DDBJ databases">
        <title>A chromosomal-level reference genome of Carpinus fangiana (Coryloideae, Betulaceae).</title>
        <authorList>
            <person name="Yang X."/>
            <person name="Wang Z."/>
            <person name="Zhang L."/>
            <person name="Hao G."/>
            <person name="Liu J."/>
            <person name="Yang Y."/>
        </authorList>
    </citation>
    <scope>NUCLEOTIDE SEQUENCE [LARGE SCALE GENOMIC DNA]</scope>
    <source>
        <strain evidence="3">Cfa_2016G</strain>
        <tissue evidence="3">Leaf</tissue>
    </source>
</reference>
<proteinExistence type="predicted"/>
<evidence type="ECO:0000256" key="2">
    <source>
        <dbReference type="SAM" id="Phobius"/>
    </source>
</evidence>
<name>A0A5N6QCP5_9ROSI</name>
<feature type="region of interest" description="Disordered" evidence="1">
    <location>
        <begin position="310"/>
        <end position="333"/>
    </location>
</feature>
<feature type="region of interest" description="Disordered" evidence="1">
    <location>
        <begin position="373"/>
        <end position="434"/>
    </location>
</feature>
<evidence type="ECO:0000313" key="4">
    <source>
        <dbReference type="Proteomes" id="UP000327013"/>
    </source>
</evidence>
<feature type="compositionally biased region" description="Acidic residues" evidence="1">
    <location>
        <begin position="319"/>
        <end position="333"/>
    </location>
</feature>